<dbReference type="Pfam" id="PF13499">
    <property type="entry name" value="EF-hand_7"/>
    <property type="match status" value="1"/>
</dbReference>
<evidence type="ECO:0000313" key="4">
    <source>
        <dbReference type="Ensembl" id="ENSLOCP00000008594.1"/>
    </source>
</evidence>
<dbReference type="InterPro" id="IPR013787">
    <property type="entry name" value="S100_Ca-bd_sub"/>
</dbReference>
<dbReference type="PROSITE" id="PS00018">
    <property type="entry name" value="EF_HAND_1"/>
    <property type="match status" value="1"/>
</dbReference>
<dbReference type="GeneTree" id="ENSGT01150000288572"/>
<keyword evidence="1" id="KW-0479">Metal-binding</keyword>
<dbReference type="InterPro" id="IPR002048">
    <property type="entry name" value="EF_hand_dom"/>
</dbReference>
<proteinExistence type="predicted"/>
<keyword evidence="2" id="KW-0106">Calcium</keyword>
<reference evidence="5" key="1">
    <citation type="submission" date="2011-12" db="EMBL/GenBank/DDBJ databases">
        <title>The Draft Genome of Lepisosteus oculatus.</title>
        <authorList>
            <consortium name="The Broad Institute Genome Assembly &amp; Analysis Group"/>
            <consortium name="Computational R&amp;D Group"/>
            <consortium name="and Sequencing Platform"/>
            <person name="Di Palma F."/>
            <person name="Alfoldi J."/>
            <person name="Johnson J."/>
            <person name="Berlin A."/>
            <person name="Gnerre S."/>
            <person name="Jaffe D."/>
            <person name="MacCallum I."/>
            <person name="Young S."/>
            <person name="Walker B.J."/>
            <person name="Lander E.S."/>
            <person name="Lindblad-Toh K."/>
        </authorList>
    </citation>
    <scope>NUCLEOTIDE SEQUENCE [LARGE SCALE GENOMIC DNA]</scope>
</reference>
<dbReference type="CDD" id="cd00213">
    <property type="entry name" value="S-100"/>
    <property type="match status" value="1"/>
</dbReference>
<dbReference type="SUPFAM" id="SSF47473">
    <property type="entry name" value="EF-hand"/>
    <property type="match status" value="1"/>
</dbReference>
<dbReference type="PANTHER" id="PTHR11639">
    <property type="entry name" value="S100 CALCIUM-BINDING PROTEIN"/>
    <property type="match status" value="1"/>
</dbReference>
<keyword evidence="5" id="KW-1185">Reference proteome</keyword>
<evidence type="ECO:0000256" key="2">
    <source>
        <dbReference type="ARBA" id="ARBA00022837"/>
    </source>
</evidence>
<dbReference type="GO" id="GO:0005509">
    <property type="term" value="F:calcium ion binding"/>
    <property type="evidence" value="ECO:0007669"/>
    <property type="project" value="InterPro"/>
</dbReference>
<dbReference type="GO" id="GO:0046914">
    <property type="term" value="F:transition metal ion binding"/>
    <property type="evidence" value="ECO:0007669"/>
    <property type="project" value="InterPro"/>
</dbReference>
<dbReference type="Proteomes" id="UP000018468">
    <property type="component" value="Linkage group LG24"/>
</dbReference>
<reference evidence="4" key="3">
    <citation type="submission" date="2025-09" db="UniProtKB">
        <authorList>
            <consortium name="Ensembl"/>
        </authorList>
    </citation>
    <scope>IDENTIFICATION</scope>
</reference>
<dbReference type="InterPro" id="IPR034325">
    <property type="entry name" value="S-100_dom"/>
</dbReference>
<dbReference type="AlphaFoldDB" id="W5MJN5"/>
<dbReference type="EMBL" id="AHAT01019904">
    <property type="status" value="NOT_ANNOTATED_CDS"/>
    <property type="molecule type" value="Genomic_DNA"/>
</dbReference>
<dbReference type="Ensembl" id="ENSLOCT00000008604.1">
    <property type="protein sequence ID" value="ENSLOCP00000008594.1"/>
    <property type="gene ID" value="ENSLOCG00000007099.1"/>
</dbReference>
<organism evidence="4 5">
    <name type="scientific">Lepisosteus oculatus</name>
    <name type="common">Spotted gar</name>
    <dbReference type="NCBI Taxonomy" id="7918"/>
    <lineage>
        <taxon>Eukaryota</taxon>
        <taxon>Metazoa</taxon>
        <taxon>Chordata</taxon>
        <taxon>Craniata</taxon>
        <taxon>Vertebrata</taxon>
        <taxon>Euteleostomi</taxon>
        <taxon>Actinopterygii</taxon>
        <taxon>Neopterygii</taxon>
        <taxon>Holostei</taxon>
        <taxon>Semionotiformes</taxon>
        <taxon>Lepisosteidae</taxon>
        <taxon>Lepisosteus</taxon>
    </lineage>
</organism>
<accession>W5MJN5</accession>
<protein>
    <submittedName>
        <fullName evidence="4">Protein S100-A16-like</fullName>
    </submittedName>
</protein>
<dbReference type="InterPro" id="IPR018247">
    <property type="entry name" value="EF_Hand_1_Ca_BS"/>
</dbReference>
<dbReference type="PROSITE" id="PS50222">
    <property type="entry name" value="EF_HAND_2"/>
    <property type="match status" value="1"/>
</dbReference>
<evidence type="ECO:0000256" key="1">
    <source>
        <dbReference type="ARBA" id="ARBA00022723"/>
    </source>
</evidence>
<name>W5MJN5_LEPOC</name>
<dbReference type="Bgee" id="ENSLOCG00000007099">
    <property type="expression patterns" value="Expressed in zone of skin and 13 other cell types or tissues"/>
</dbReference>
<feature type="domain" description="EF-hand" evidence="3">
    <location>
        <begin position="43"/>
        <end position="78"/>
    </location>
</feature>
<dbReference type="InterPro" id="IPR011992">
    <property type="entry name" value="EF-hand-dom_pair"/>
</dbReference>
<reference evidence="4" key="2">
    <citation type="submission" date="2025-08" db="UniProtKB">
        <authorList>
            <consortium name="Ensembl"/>
        </authorList>
    </citation>
    <scope>IDENTIFICATION</scope>
</reference>
<sequence>MEAAIQTMVKTFQTSSKGKDSLSGKEFQKLVQTQLSNILSDTESAKAVKEMKEGLDTNKDGKVSFQEFMSLVGYIGGMLSQQRSSETASTH</sequence>
<evidence type="ECO:0000313" key="5">
    <source>
        <dbReference type="Proteomes" id="UP000018468"/>
    </source>
</evidence>
<dbReference type="EMBL" id="AHAT01019905">
    <property type="status" value="NOT_ANNOTATED_CDS"/>
    <property type="molecule type" value="Genomic_DNA"/>
</dbReference>
<dbReference type="Gene3D" id="1.10.238.10">
    <property type="entry name" value="EF-hand"/>
    <property type="match status" value="1"/>
</dbReference>
<evidence type="ECO:0000259" key="3">
    <source>
        <dbReference type="PROSITE" id="PS50222"/>
    </source>
</evidence>
<dbReference type="SMART" id="SM01394">
    <property type="entry name" value="S_100"/>
    <property type="match status" value="1"/>
</dbReference>
<dbReference type="PANTHER" id="PTHR11639:SF115">
    <property type="entry name" value="S100 CALCIUM-BINDING PROTEIN U-RELATED"/>
    <property type="match status" value="1"/>
</dbReference>